<evidence type="ECO:0000256" key="1">
    <source>
        <dbReference type="SAM" id="MobiDB-lite"/>
    </source>
</evidence>
<dbReference type="Pfam" id="PF19050">
    <property type="entry name" value="PhoD_2"/>
    <property type="match status" value="3"/>
</dbReference>
<dbReference type="InterPro" id="IPR038607">
    <property type="entry name" value="PhoD-like_sf"/>
</dbReference>
<dbReference type="GO" id="GO:0016020">
    <property type="term" value="C:membrane"/>
    <property type="evidence" value="ECO:0007669"/>
    <property type="project" value="TreeGrafter"/>
</dbReference>
<dbReference type="PANTHER" id="PTHR46689">
    <property type="entry name" value="MEMBRANE PROTEIN, PUTATIVE-RELATED"/>
    <property type="match status" value="1"/>
</dbReference>
<evidence type="ECO:0000313" key="3">
    <source>
        <dbReference type="EMBL" id="KAH7326626.1"/>
    </source>
</evidence>
<gene>
    <name evidence="3" type="ORF">B0I35DRAFT_423209</name>
</gene>
<dbReference type="Proteomes" id="UP000813444">
    <property type="component" value="Unassembled WGS sequence"/>
</dbReference>
<reference evidence="3" key="1">
    <citation type="journal article" date="2021" name="Nat. Commun.">
        <title>Genetic determinants of endophytism in the Arabidopsis root mycobiome.</title>
        <authorList>
            <person name="Mesny F."/>
            <person name="Miyauchi S."/>
            <person name="Thiergart T."/>
            <person name="Pickel B."/>
            <person name="Atanasova L."/>
            <person name="Karlsson M."/>
            <person name="Huettel B."/>
            <person name="Barry K.W."/>
            <person name="Haridas S."/>
            <person name="Chen C."/>
            <person name="Bauer D."/>
            <person name="Andreopoulos W."/>
            <person name="Pangilinan J."/>
            <person name="LaButti K."/>
            <person name="Riley R."/>
            <person name="Lipzen A."/>
            <person name="Clum A."/>
            <person name="Drula E."/>
            <person name="Henrissat B."/>
            <person name="Kohler A."/>
            <person name="Grigoriev I.V."/>
            <person name="Martin F.M."/>
            <person name="Hacquard S."/>
        </authorList>
    </citation>
    <scope>NUCLEOTIDE SEQUENCE</scope>
    <source>
        <strain evidence="3">MPI-CAGE-CH-0235</strain>
    </source>
</reference>
<feature type="domain" description="PhoD-like phosphatase" evidence="2">
    <location>
        <begin position="227"/>
        <end position="383"/>
    </location>
</feature>
<name>A0A8K0WVF8_9HYPO</name>
<dbReference type="AlphaFoldDB" id="A0A8K0WVF8"/>
<dbReference type="InterPro" id="IPR018946">
    <property type="entry name" value="PhoD-like_MPP"/>
</dbReference>
<dbReference type="EMBL" id="JAGPNK010000002">
    <property type="protein sequence ID" value="KAH7326626.1"/>
    <property type="molecule type" value="Genomic_DNA"/>
</dbReference>
<feature type="region of interest" description="Disordered" evidence="1">
    <location>
        <begin position="775"/>
        <end position="797"/>
    </location>
</feature>
<sequence>MASYDQGGPNPYRSANQWRHQESSAYLKYAGAHPQAREPVAGEPNTGDLANFLNKDRIAPPNDLDALDESARGNYQPITSALGHAPDGQRPHDDPTDGRAEPVDGKEIVCGPLLNYRRMDAQRWYGSVLVVVKGGGARVLYQPSLLLCRVGEAKRLANGMTNGGGDVNQGTRIESQRLYSDPRNTFWAFDISVPIESHEIKYEYEVPDMRFSTDYKPRVNSFFIPAADESMRIMFHSCNGFSVGTDEDAWSGPALWNDVMRKHEERPLHIMVGGGDQIYNDGIRVSGPLRPWTDIQSPKKRREHPFPETLRAECDDYYLKNYIRWYNTAPFAFANGQIPQLNIWDDHDIIDGFGSYVDNFMKCDVFRGIGGTAHKYYLLFQHHLPPPPSTYTSDTSALVSELQGPDPNQLVDTFVAPPKTDEGYIMGQKPGPYVAEHSVNIYSRLGARIALVGIDARTERTRHQVNYPETYDIIFDRLDRELSAAASSGRAIKHLILLLGIPIAYPRLTWLENVLRSPIIGPVRFLNKRFGVGGGFFNQFDGSVDLLDDLDDHYTARQHKPERQELIERMQAIAAKYSVRVTILGGDVHLAALGRFYSNPKLHIAAENDHRYMANVISSAIVNKPPPQAVANLLARRNKIHHMNHDTDETLLDMFDKDPGDSEKTAGFNHCTMPSRNFAFLTENSPNNAPVANGTAHSDAGSEVRSFVGKDGHSVLHQGEVKAGTLHKAAAPGQHGLGNDGSLDIVINVEINQHDKEGRTDGYGMTVPLLDYQKSTQSEAEHHHHHHFRHEQLSEHE</sequence>
<keyword evidence="4" id="KW-1185">Reference proteome</keyword>
<feature type="domain" description="PhoD-like phosphatase" evidence="2">
    <location>
        <begin position="444"/>
        <end position="515"/>
    </location>
</feature>
<dbReference type="CDD" id="cd07389">
    <property type="entry name" value="MPP_PhoD"/>
    <property type="match status" value="1"/>
</dbReference>
<organism evidence="3 4">
    <name type="scientific">Stachybotrys elegans</name>
    <dbReference type="NCBI Taxonomy" id="80388"/>
    <lineage>
        <taxon>Eukaryota</taxon>
        <taxon>Fungi</taxon>
        <taxon>Dikarya</taxon>
        <taxon>Ascomycota</taxon>
        <taxon>Pezizomycotina</taxon>
        <taxon>Sordariomycetes</taxon>
        <taxon>Hypocreomycetidae</taxon>
        <taxon>Hypocreales</taxon>
        <taxon>Stachybotryaceae</taxon>
        <taxon>Stachybotrys</taxon>
    </lineage>
</organism>
<dbReference type="InterPro" id="IPR043904">
    <property type="entry name" value="PhoD_2-like"/>
</dbReference>
<dbReference type="OrthoDB" id="9999821at2759"/>
<evidence type="ECO:0000259" key="2">
    <source>
        <dbReference type="Pfam" id="PF19050"/>
    </source>
</evidence>
<feature type="domain" description="PhoD-like phosphatase" evidence="2">
    <location>
        <begin position="531"/>
        <end position="689"/>
    </location>
</feature>
<dbReference type="Gene3D" id="3.60.21.70">
    <property type="entry name" value="PhoD-like phosphatase"/>
    <property type="match status" value="1"/>
</dbReference>
<feature type="region of interest" description="Disordered" evidence="1">
    <location>
        <begin position="25"/>
        <end position="104"/>
    </location>
</feature>
<evidence type="ECO:0000313" key="4">
    <source>
        <dbReference type="Proteomes" id="UP000813444"/>
    </source>
</evidence>
<feature type="compositionally biased region" description="Basic and acidic residues" evidence="1">
    <location>
        <begin position="87"/>
        <end position="104"/>
    </location>
</feature>
<accession>A0A8K0WVF8</accession>
<dbReference type="PANTHER" id="PTHR46689:SF3">
    <property type="entry name" value="PHOD-LIKE PHOSPHATASE DOMAIN-CONTAINING PROTEIN"/>
    <property type="match status" value="1"/>
</dbReference>
<comment type="caution">
    <text evidence="3">The sequence shown here is derived from an EMBL/GenBank/DDBJ whole genome shotgun (WGS) entry which is preliminary data.</text>
</comment>
<protein>
    <recommendedName>
        <fullName evidence="2">PhoD-like phosphatase domain-containing protein</fullName>
    </recommendedName>
</protein>
<proteinExistence type="predicted"/>